<sequence>HFKNARMLSSVPSQTISTLPSMRFRAHPVMPSAFASFCANLRYSTPCTRPDTNIRTLIIEAPKRQTRMRPRKCYIPREEALSQKKPRGQALPLPVRRSVFAIHRTYPVYNGNGTIFRKKTQELLLRPP</sequence>
<accession>A0A0G1WLD3</accession>
<dbReference type="EMBL" id="LCPE01000046">
    <property type="protein sequence ID" value="KKU91123.1"/>
    <property type="molecule type" value="Genomic_DNA"/>
</dbReference>
<evidence type="ECO:0000313" key="2">
    <source>
        <dbReference type="Proteomes" id="UP000034877"/>
    </source>
</evidence>
<name>A0A0G1WLD3_9BACT</name>
<comment type="caution">
    <text evidence="1">The sequence shown here is derived from an EMBL/GenBank/DDBJ whole genome shotgun (WGS) entry which is preliminary data.</text>
</comment>
<gene>
    <name evidence="1" type="ORF">UY22_C0046G0009</name>
</gene>
<organism evidence="1 2">
    <name type="scientific">Candidatus Amesbacteria bacterium GW2011_GWC1_48_10</name>
    <dbReference type="NCBI Taxonomy" id="1618365"/>
    <lineage>
        <taxon>Bacteria</taxon>
        <taxon>Candidatus Amesiibacteriota</taxon>
    </lineage>
</organism>
<proteinExistence type="predicted"/>
<dbReference type="AlphaFoldDB" id="A0A0G1WLD3"/>
<protein>
    <submittedName>
        <fullName evidence="1">Uncharacterized protein</fullName>
    </submittedName>
</protein>
<dbReference type="Proteomes" id="UP000034877">
    <property type="component" value="Unassembled WGS sequence"/>
</dbReference>
<reference evidence="1 2" key="1">
    <citation type="journal article" date="2015" name="Nature">
        <title>rRNA introns, odd ribosomes, and small enigmatic genomes across a large radiation of phyla.</title>
        <authorList>
            <person name="Brown C.T."/>
            <person name="Hug L.A."/>
            <person name="Thomas B.C."/>
            <person name="Sharon I."/>
            <person name="Castelle C.J."/>
            <person name="Singh A."/>
            <person name="Wilkins M.J."/>
            <person name="Williams K.H."/>
            <person name="Banfield J.F."/>
        </authorList>
    </citation>
    <scope>NUCLEOTIDE SEQUENCE [LARGE SCALE GENOMIC DNA]</scope>
</reference>
<evidence type="ECO:0000313" key="1">
    <source>
        <dbReference type="EMBL" id="KKU91123.1"/>
    </source>
</evidence>
<feature type="non-terminal residue" evidence="1">
    <location>
        <position position="1"/>
    </location>
</feature>